<dbReference type="InterPro" id="IPR027485">
    <property type="entry name" value="AMMECR1_N"/>
</dbReference>
<dbReference type="SUPFAM" id="SSF143447">
    <property type="entry name" value="AMMECR1-like"/>
    <property type="match status" value="1"/>
</dbReference>
<reference evidence="2" key="1">
    <citation type="submission" date="2019-08" db="EMBL/GenBank/DDBJ databases">
        <authorList>
            <person name="Kucharzyk K."/>
            <person name="Murdoch R.W."/>
            <person name="Higgins S."/>
            <person name="Loffler F."/>
        </authorList>
    </citation>
    <scope>NUCLEOTIDE SEQUENCE</scope>
</reference>
<organism evidence="2">
    <name type="scientific">bioreactor metagenome</name>
    <dbReference type="NCBI Taxonomy" id="1076179"/>
    <lineage>
        <taxon>unclassified sequences</taxon>
        <taxon>metagenomes</taxon>
        <taxon>ecological metagenomes</taxon>
    </lineage>
</organism>
<evidence type="ECO:0000313" key="2">
    <source>
        <dbReference type="EMBL" id="MPN03018.1"/>
    </source>
</evidence>
<name>A0A645ELX6_9ZZZZ</name>
<dbReference type="EMBL" id="VSSQ01048967">
    <property type="protein sequence ID" value="MPN03018.1"/>
    <property type="molecule type" value="Genomic_DNA"/>
</dbReference>
<accession>A0A645ELX6</accession>
<dbReference type="InterPro" id="IPR036071">
    <property type="entry name" value="AMMECR1_dom_sf"/>
</dbReference>
<dbReference type="PANTHER" id="PTHR13016">
    <property type="entry name" value="AMMECR1 HOMOLOG"/>
    <property type="match status" value="1"/>
</dbReference>
<dbReference type="AlphaFoldDB" id="A0A645ELX6"/>
<dbReference type="PROSITE" id="PS51112">
    <property type="entry name" value="AMMECR1"/>
    <property type="match status" value="1"/>
</dbReference>
<protein>
    <recommendedName>
        <fullName evidence="1">AMMECR1 domain-containing protein</fullName>
    </recommendedName>
</protein>
<dbReference type="InterPro" id="IPR023473">
    <property type="entry name" value="AMMECR1"/>
</dbReference>
<dbReference type="PANTHER" id="PTHR13016:SF0">
    <property type="entry name" value="AMME SYNDROME CANDIDATE GENE 1 PROTEIN"/>
    <property type="match status" value="1"/>
</dbReference>
<evidence type="ECO:0000259" key="1">
    <source>
        <dbReference type="PROSITE" id="PS51112"/>
    </source>
</evidence>
<sequence length="163" mass="18036">MARQAVEHYVRYKASLPLPSDTPKELLTGKAATFVSLHRKGRLRGCIGTLEPWQENVAEEIIQNAVSACSRDPRFSPVRTDELQDLEISVDVLSAPEKIGSPGELQVKKYGVIVTSGHKRGVLLPDLHGVETVEEQVSIAMQKAGIRPGDTMQLQRFKVTRHV</sequence>
<dbReference type="Gene3D" id="3.30.700.20">
    <property type="entry name" value="Hypothetical protein ph0010, domain 1"/>
    <property type="match status" value="1"/>
</dbReference>
<gene>
    <name evidence="2" type="ORF">SDC9_150241</name>
</gene>
<dbReference type="InterPro" id="IPR027623">
    <property type="entry name" value="AmmeMemoSam_A"/>
</dbReference>
<feature type="domain" description="AMMECR1" evidence="1">
    <location>
        <begin position="1"/>
        <end position="163"/>
    </location>
</feature>
<dbReference type="NCBIfam" id="TIGR04335">
    <property type="entry name" value="AmmeMemoSam_A"/>
    <property type="match status" value="1"/>
</dbReference>
<dbReference type="Pfam" id="PF01871">
    <property type="entry name" value="AMMECR1"/>
    <property type="match status" value="1"/>
</dbReference>
<proteinExistence type="predicted"/>
<dbReference type="NCBIfam" id="TIGR00296">
    <property type="entry name" value="TIGR00296 family protein"/>
    <property type="match status" value="1"/>
</dbReference>
<dbReference type="Gene3D" id="3.30.1490.150">
    <property type="entry name" value="Hypothetical protein ph0010, domain 2"/>
    <property type="match status" value="1"/>
</dbReference>
<comment type="caution">
    <text evidence="2">The sequence shown here is derived from an EMBL/GenBank/DDBJ whole genome shotgun (WGS) entry which is preliminary data.</text>
</comment>
<dbReference type="InterPro" id="IPR002733">
    <property type="entry name" value="AMMECR1_domain"/>
</dbReference>